<evidence type="ECO:0000313" key="2">
    <source>
        <dbReference type="EMBL" id="SPF37939.1"/>
    </source>
</evidence>
<organism evidence="2 3">
    <name type="scientific">Candidatus Sulfotelmatobacter kueseliae</name>
    <dbReference type="NCBI Taxonomy" id="2042962"/>
    <lineage>
        <taxon>Bacteria</taxon>
        <taxon>Pseudomonadati</taxon>
        <taxon>Acidobacteriota</taxon>
        <taxon>Terriglobia</taxon>
        <taxon>Terriglobales</taxon>
        <taxon>Candidatus Korobacteraceae</taxon>
        <taxon>Candidatus Sulfotelmatobacter</taxon>
    </lineage>
</organism>
<keyword evidence="1" id="KW-0812">Transmembrane</keyword>
<proteinExistence type="predicted"/>
<keyword evidence="1" id="KW-0472">Membrane</keyword>
<reference evidence="3" key="1">
    <citation type="submission" date="2018-02" db="EMBL/GenBank/DDBJ databases">
        <authorList>
            <person name="Hausmann B."/>
        </authorList>
    </citation>
    <scope>NUCLEOTIDE SEQUENCE [LARGE SCALE GENOMIC DNA]</scope>
    <source>
        <strain evidence="3">Peat soil MAG SbA1</strain>
    </source>
</reference>
<accession>A0A2U3KE74</accession>
<feature type="transmembrane region" description="Helical" evidence="1">
    <location>
        <begin position="78"/>
        <end position="102"/>
    </location>
</feature>
<dbReference type="Proteomes" id="UP000238701">
    <property type="component" value="Unassembled WGS sequence"/>
</dbReference>
<feature type="transmembrane region" description="Helical" evidence="1">
    <location>
        <begin position="6"/>
        <end position="27"/>
    </location>
</feature>
<protein>
    <submittedName>
        <fullName evidence="2">Uncharacterized protein</fullName>
    </submittedName>
</protein>
<dbReference type="EMBL" id="OMOD01000101">
    <property type="protein sequence ID" value="SPF37939.1"/>
    <property type="molecule type" value="Genomic_DNA"/>
</dbReference>
<evidence type="ECO:0000313" key="3">
    <source>
        <dbReference type="Proteomes" id="UP000238701"/>
    </source>
</evidence>
<dbReference type="AlphaFoldDB" id="A0A2U3KE74"/>
<evidence type="ECO:0000256" key="1">
    <source>
        <dbReference type="SAM" id="Phobius"/>
    </source>
</evidence>
<sequence length="107" mass="11682">MDYVKGILSGLVAVILAELVPGVWWVLTTRTKATGLAAVAGASVESLFSFRFWILAILFFAVFFAASKLGSKPLRVALFWIPALTVVSASVAIVALFTYLFLRFRHS</sequence>
<name>A0A2U3KE74_9BACT</name>
<feature type="transmembrane region" description="Helical" evidence="1">
    <location>
        <begin position="48"/>
        <end position="66"/>
    </location>
</feature>
<keyword evidence="1" id="KW-1133">Transmembrane helix</keyword>
<gene>
    <name evidence="2" type="ORF">SBA1_190070</name>
</gene>